<keyword evidence="1" id="KW-0812">Transmembrane</keyword>
<dbReference type="GO" id="GO:0004222">
    <property type="term" value="F:metalloendopeptidase activity"/>
    <property type="evidence" value="ECO:0007669"/>
    <property type="project" value="InterPro"/>
</dbReference>
<dbReference type="OrthoDB" id="6513030at2759"/>
<dbReference type="InterPro" id="IPR042089">
    <property type="entry name" value="Peptidase_M13_dom_2"/>
</dbReference>
<keyword evidence="1" id="KW-1133">Transmembrane helix</keyword>
<name>A0A9J6GDP3_HAELO</name>
<dbReference type="EMBL" id="JABSTR010000006">
    <property type="protein sequence ID" value="KAH9372895.1"/>
    <property type="molecule type" value="Genomic_DNA"/>
</dbReference>
<dbReference type="GO" id="GO:0005886">
    <property type="term" value="C:plasma membrane"/>
    <property type="evidence" value="ECO:0007669"/>
    <property type="project" value="TreeGrafter"/>
</dbReference>
<feature type="transmembrane region" description="Helical" evidence="1">
    <location>
        <begin position="23"/>
        <end position="47"/>
    </location>
</feature>
<dbReference type="Gene3D" id="3.40.390.10">
    <property type="entry name" value="Collagenase (Catalytic Domain)"/>
    <property type="match status" value="1"/>
</dbReference>
<protein>
    <recommendedName>
        <fullName evidence="4">Peptidase M13 N-terminal domain-containing protein</fullName>
    </recommendedName>
</protein>
<dbReference type="Proteomes" id="UP000821853">
    <property type="component" value="Chromosome 4"/>
</dbReference>
<dbReference type="PANTHER" id="PTHR11733">
    <property type="entry name" value="ZINC METALLOPROTEASE FAMILY M13 NEPRILYSIN-RELATED"/>
    <property type="match status" value="1"/>
</dbReference>
<dbReference type="Gene3D" id="1.10.1380.10">
    <property type="entry name" value="Neutral endopeptidase , domain2"/>
    <property type="match status" value="1"/>
</dbReference>
<comment type="caution">
    <text evidence="2">The sequence shown here is derived from an EMBL/GenBank/DDBJ whole genome shotgun (WGS) entry which is preliminary data.</text>
</comment>
<dbReference type="VEuPathDB" id="VectorBase:HLOH_062363"/>
<evidence type="ECO:0008006" key="4">
    <source>
        <dbReference type="Google" id="ProtNLM"/>
    </source>
</evidence>
<proteinExistence type="predicted"/>
<dbReference type="InterPro" id="IPR024079">
    <property type="entry name" value="MetalloPept_cat_dom_sf"/>
</dbReference>
<reference evidence="2 3" key="1">
    <citation type="journal article" date="2020" name="Cell">
        <title>Large-Scale Comparative Analyses of Tick Genomes Elucidate Their Genetic Diversity and Vector Capacities.</title>
        <authorList>
            <consortium name="Tick Genome and Microbiome Consortium (TIGMIC)"/>
            <person name="Jia N."/>
            <person name="Wang J."/>
            <person name="Shi W."/>
            <person name="Du L."/>
            <person name="Sun Y."/>
            <person name="Zhan W."/>
            <person name="Jiang J.F."/>
            <person name="Wang Q."/>
            <person name="Zhang B."/>
            <person name="Ji P."/>
            <person name="Bell-Sakyi L."/>
            <person name="Cui X.M."/>
            <person name="Yuan T.T."/>
            <person name="Jiang B.G."/>
            <person name="Yang W.F."/>
            <person name="Lam T.T."/>
            <person name="Chang Q.C."/>
            <person name="Ding S.J."/>
            <person name="Wang X.J."/>
            <person name="Zhu J.G."/>
            <person name="Ruan X.D."/>
            <person name="Zhao L."/>
            <person name="Wei J.T."/>
            <person name="Ye R.Z."/>
            <person name="Que T.C."/>
            <person name="Du C.H."/>
            <person name="Zhou Y.H."/>
            <person name="Cheng J.X."/>
            <person name="Dai P.F."/>
            <person name="Guo W.B."/>
            <person name="Han X.H."/>
            <person name="Huang E.J."/>
            <person name="Li L.F."/>
            <person name="Wei W."/>
            <person name="Gao Y.C."/>
            <person name="Liu J.Z."/>
            <person name="Shao H.Z."/>
            <person name="Wang X."/>
            <person name="Wang C.C."/>
            <person name="Yang T.C."/>
            <person name="Huo Q.B."/>
            <person name="Li W."/>
            <person name="Chen H.Y."/>
            <person name="Chen S.E."/>
            <person name="Zhou L.G."/>
            <person name="Ni X.B."/>
            <person name="Tian J.H."/>
            <person name="Sheng Y."/>
            <person name="Liu T."/>
            <person name="Pan Y.S."/>
            <person name="Xia L.Y."/>
            <person name="Li J."/>
            <person name="Zhao F."/>
            <person name="Cao W.C."/>
        </authorList>
    </citation>
    <scope>NUCLEOTIDE SEQUENCE [LARGE SCALE GENOMIC DNA]</scope>
    <source>
        <strain evidence="2">HaeL-2018</strain>
    </source>
</reference>
<dbReference type="AlphaFoldDB" id="A0A9J6GDP3"/>
<dbReference type="InterPro" id="IPR000718">
    <property type="entry name" value="Peptidase_M13"/>
</dbReference>
<evidence type="ECO:0000256" key="1">
    <source>
        <dbReference type="SAM" id="Phobius"/>
    </source>
</evidence>
<dbReference type="GO" id="GO:0016485">
    <property type="term" value="P:protein processing"/>
    <property type="evidence" value="ECO:0007669"/>
    <property type="project" value="TreeGrafter"/>
</dbReference>
<dbReference type="SUPFAM" id="SSF55486">
    <property type="entry name" value="Metalloproteases ('zincins'), catalytic domain"/>
    <property type="match status" value="1"/>
</dbReference>
<dbReference type="OMA" id="RRHINYH"/>
<dbReference type="PROSITE" id="PS51885">
    <property type="entry name" value="NEPRILYSIN"/>
    <property type="match status" value="1"/>
</dbReference>
<sequence>MQPPETQSRGQSPPDDTSVRLPFLTLPVICSALIIGGLAVLVLIITLRPSNHHDAKVCTTVPCQEFANLINASLNLSQDPCNSFQRFTCDGWRHSHHHSVRRVILNRALDRMASQLWSASIAPPTTGQTGSQKAFLFYSSCDAVRRGESDEFPAVKKILQQEKVSWPRRYTKPDVFRTLVSLALNFDLGVLIDFTPHTSNLMVVKAASFSRAMDQQKRFNNDEKYKRDTFNLLKEKFGDGDEEGVSFEEIRSLDNKTFQRLALKYNISIVCCKPVTTEEVLPGPFDPVRLKEVLLEFNATNNGSLVTTVSIIS</sequence>
<organism evidence="2 3">
    <name type="scientific">Haemaphysalis longicornis</name>
    <name type="common">Bush tick</name>
    <dbReference type="NCBI Taxonomy" id="44386"/>
    <lineage>
        <taxon>Eukaryota</taxon>
        <taxon>Metazoa</taxon>
        <taxon>Ecdysozoa</taxon>
        <taxon>Arthropoda</taxon>
        <taxon>Chelicerata</taxon>
        <taxon>Arachnida</taxon>
        <taxon>Acari</taxon>
        <taxon>Parasitiformes</taxon>
        <taxon>Ixodida</taxon>
        <taxon>Ixodoidea</taxon>
        <taxon>Ixodidae</taxon>
        <taxon>Haemaphysalinae</taxon>
        <taxon>Haemaphysalis</taxon>
    </lineage>
</organism>
<dbReference type="PANTHER" id="PTHR11733:SF241">
    <property type="entry name" value="GH26575P-RELATED"/>
    <property type="match status" value="1"/>
</dbReference>
<accession>A0A9J6GDP3</accession>
<keyword evidence="3" id="KW-1185">Reference proteome</keyword>
<keyword evidence="1" id="KW-0472">Membrane</keyword>
<evidence type="ECO:0000313" key="3">
    <source>
        <dbReference type="Proteomes" id="UP000821853"/>
    </source>
</evidence>
<gene>
    <name evidence="2" type="ORF">HPB48_001746</name>
</gene>
<evidence type="ECO:0000313" key="2">
    <source>
        <dbReference type="EMBL" id="KAH9372895.1"/>
    </source>
</evidence>